<dbReference type="Pfam" id="PF13424">
    <property type="entry name" value="TPR_12"/>
    <property type="match status" value="2"/>
</dbReference>
<evidence type="ECO:0000313" key="6">
    <source>
        <dbReference type="Proteomes" id="UP000663838"/>
    </source>
</evidence>
<organism evidence="5 6">
    <name type="scientific">Rotaria socialis</name>
    <dbReference type="NCBI Taxonomy" id="392032"/>
    <lineage>
        <taxon>Eukaryota</taxon>
        <taxon>Metazoa</taxon>
        <taxon>Spiralia</taxon>
        <taxon>Gnathifera</taxon>
        <taxon>Rotifera</taxon>
        <taxon>Eurotatoria</taxon>
        <taxon>Bdelloidea</taxon>
        <taxon>Philodinida</taxon>
        <taxon>Philodinidae</taxon>
        <taxon>Rotaria</taxon>
    </lineage>
</organism>
<evidence type="ECO:0000256" key="3">
    <source>
        <dbReference type="PROSITE-ProRule" id="PRU00339"/>
    </source>
</evidence>
<dbReference type="PROSITE" id="PS51996">
    <property type="entry name" value="TR_MART"/>
    <property type="match status" value="1"/>
</dbReference>
<dbReference type="Proteomes" id="UP000663838">
    <property type="component" value="Unassembled WGS sequence"/>
</dbReference>
<dbReference type="Gene3D" id="1.25.40.10">
    <property type="entry name" value="Tetratricopeptide repeat domain"/>
    <property type="match status" value="2"/>
</dbReference>
<dbReference type="SMART" id="SM00028">
    <property type="entry name" value="TPR"/>
    <property type="match status" value="7"/>
</dbReference>
<dbReference type="SUPFAM" id="SSF48452">
    <property type="entry name" value="TPR-like"/>
    <property type="match status" value="2"/>
</dbReference>
<dbReference type="InterPro" id="IPR019734">
    <property type="entry name" value="TPR_rpt"/>
</dbReference>
<gene>
    <name evidence="5" type="ORF">TOA249_LOCUS24672</name>
</gene>
<feature type="repeat" description="TPR" evidence="3">
    <location>
        <begin position="533"/>
        <end position="566"/>
    </location>
</feature>
<comment type="caution">
    <text evidence="5">The sequence shown here is derived from an EMBL/GenBank/DDBJ whole genome shotgun (WGS) entry which is preliminary data.</text>
</comment>
<sequence>MNKKNLTSNYLSAGGKIKQTISFRKDETKSKPATTSASNAKVPERRISQQLSSGSTRDLIVQNFILIWFDSNIDVTSSDYRISIAELRHIVNTGDIFTDSGECVDFLTGIKDVKAFIIVSGSLGQNIVPKIHGMSCIQSIYIFCVNILKHKQWTKELSKVNGIFNDMRHICDSLDHHTHQCDRESIPMSFVSMNDASSHQELDQLEPSFMYSTLLKEILLELDYGEQAVKELTDDCREKYKGNNSQLQIIQLFEREYHQHTPIWWYTLEGFTYQMLNRALRTLEVNTIVKMGFFIRDIHQHIEKLYLKQTAEKQNSFIVYQGQGMAKSDFNKMAATQGGLMSFNNFLSTSKNREVSLEFVTAALKRPEYIGVLFEITINPSVPSTPFAQIDNVSYYQGSEEEILFSMHSVFRIGEFRQLEKCVWQVELTLTEDTDPQLCILMKRVREKVAGSTGWHRLGKLLLKTGNFDKAEEVYLMLLEETPISNCKEVSFLRNQPGLVKVNKAEFDDVIQYYEKSIKTKKEYLPSNHSDWGTSYNSMGLMYNSMGQYTEALSWHEKALEIRLKSLAPQHLDLAESYNNIGEVYHHMEQYSKAILSYEKALEIRQSSLPSNHPDLAESYNNIAESYSKMEEFQKALLSHEKSLEILLKSLPPNHPYVAISYDNGGSVYAKMEEFPKALSSHKKAREIFHQTLPSNHPDVAMTHSNMAKVYSSLGEYSTAMEHAEIVVRIAQEKLDENNPQIIDYRKLLEELQSKFVTPF</sequence>
<dbReference type="EMBL" id="CAJOBS010002552">
    <property type="protein sequence ID" value="CAF4822413.1"/>
    <property type="molecule type" value="Genomic_DNA"/>
</dbReference>
<evidence type="ECO:0000256" key="4">
    <source>
        <dbReference type="SAM" id="MobiDB-lite"/>
    </source>
</evidence>
<name>A0A821QD96_9BILA</name>
<dbReference type="InterPro" id="IPR011990">
    <property type="entry name" value="TPR-like_helical_dom_sf"/>
</dbReference>
<dbReference type="Gene3D" id="3.90.176.10">
    <property type="entry name" value="Toxin ADP-ribosyltransferase, Chain A, domain 1"/>
    <property type="match status" value="1"/>
</dbReference>
<dbReference type="PANTHER" id="PTHR45641:SF1">
    <property type="entry name" value="AAA+ ATPASE DOMAIN-CONTAINING PROTEIN"/>
    <property type="match status" value="1"/>
</dbReference>
<feature type="repeat" description="TPR" evidence="3">
    <location>
        <begin position="575"/>
        <end position="608"/>
    </location>
</feature>
<evidence type="ECO:0000256" key="2">
    <source>
        <dbReference type="ARBA" id="ARBA00022803"/>
    </source>
</evidence>
<keyword evidence="2 3" id="KW-0802">TPR repeat</keyword>
<accession>A0A821QD96</accession>
<dbReference type="SUPFAM" id="SSF56399">
    <property type="entry name" value="ADP-ribosylation"/>
    <property type="match status" value="1"/>
</dbReference>
<dbReference type="PROSITE" id="PS50293">
    <property type="entry name" value="TPR_REGION"/>
    <property type="match status" value="1"/>
</dbReference>
<dbReference type="PANTHER" id="PTHR45641">
    <property type="entry name" value="TETRATRICOPEPTIDE REPEAT PROTEIN (AFU_ORTHOLOGUE AFUA_6G03870)"/>
    <property type="match status" value="1"/>
</dbReference>
<feature type="repeat" description="TPR" evidence="3">
    <location>
        <begin position="617"/>
        <end position="650"/>
    </location>
</feature>
<dbReference type="AlphaFoldDB" id="A0A821QD96"/>
<evidence type="ECO:0000256" key="1">
    <source>
        <dbReference type="ARBA" id="ARBA00022737"/>
    </source>
</evidence>
<dbReference type="Pfam" id="PF13176">
    <property type="entry name" value="TPR_7"/>
    <property type="match status" value="1"/>
</dbReference>
<proteinExistence type="predicted"/>
<feature type="repeat" description="TPR" evidence="3">
    <location>
        <begin position="452"/>
        <end position="485"/>
    </location>
</feature>
<dbReference type="PROSITE" id="PS50005">
    <property type="entry name" value="TPR"/>
    <property type="match status" value="4"/>
</dbReference>
<evidence type="ECO:0000313" key="5">
    <source>
        <dbReference type="EMBL" id="CAF4822413.1"/>
    </source>
</evidence>
<keyword evidence="1" id="KW-0677">Repeat</keyword>
<protein>
    <submittedName>
        <fullName evidence="5">Uncharacterized protein</fullName>
    </submittedName>
</protein>
<reference evidence="5" key="1">
    <citation type="submission" date="2021-02" db="EMBL/GenBank/DDBJ databases">
        <authorList>
            <person name="Nowell W R."/>
        </authorList>
    </citation>
    <scope>NUCLEOTIDE SEQUENCE</scope>
</reference>
<feature type="region of interest" description="Disordered" evidence="4">
    <location>
        <begin position="24"/>
        <end position="47"/>
    </location>
</feature>